<accession>C5KHE8</accession>
<dbReference type="Proteomes" id="UP000007800">
    <property type="component" value="Unassembled WGS sequence"/>
</dbReference>
<reference evidence="1 2" key="1">
    <citation type="submission" date="2008-07" db="EMBL/GenBank/DDBJ databases">
        <authorList>
            <person name="El-Sayed N."/>
            <person name="Caler E."/>
            <person name="Inman J."/>
            <person name="Amedeo P."/>
            <person name="Hass B."/>
            <person name="Wortman J."/>
        </authorList>
    </citation>
    <scope>NUCLEOTIDE SEQUENCE [LARGE SCALE GENOMIC DNA]</scope>
    <source>
        <strain evidence="2">ATCC 50983 / TXsc</strain>
    </source>
</reference>
<dbReference type="GeneID" id="9060998"/>
<dbReference type="InParanoid" id="C5KHE8"/>
<gene>
    <name evidence="1" type="ORF">Pmar_PMAR003473</name>
</gene>
<protein>
    <submittedName>
        <fullName evidence="1">Uncharacterized protein</fullName>
    </submittedName>
</protein>
<evidence type="ECO:0000313" key="2">
    <source>
        <dbReference type="Proteomes" id="UP000007800"/>
    </source>
</evidence>
<dbReference type="AlphaFoldDB" id="C5KHE8"/>
<keyword evidence="2" id="KW-1185">Reference proteome</keyword>
<evidence type="ECO:0000313" key="1">
    <source>
        <dbReference type="EMBL" id="EER16010.1"/>
    </source>
</evidence>
<dbReference type="EMBL" id="GG673069">
    <property type="protein sequence ID" value="EER16010.1"/>
    <property type="molecule type" value="Genomic_DNA"/>
</dbReference>
<name>C5KHE8_PERM5</name>
<sequence length="63" mass="6639">MLNNERTGFLNGGLDNSLDILRTEKTRVDRGSTTRAAAAAAGSETIVNGARAAAVALAFNRYK</sequence>
<dbReference type="RefSeq" id="XP_002784214.1">
    <property type="nucleotide sequence ID" value="XM_002784168.1"/>
</dbReference>
<proteinExistence type="predicted"/>
<organism evidence="2">
    <name type="scientific">Perkinsus marinus (strain ATCC 50983 / TXsc)</name>
    <dbReference type="NCBI Taxonomy" id="423536"/>
    <lineage>
        <taxon>Eukaryota</taxon>
        <taxon>Sar</taxon>
        <taxon>Alveolata</taxon>
        <taxon>Perkinsozoa</taxon>
        <taxon>Perkinsea</taxon>
        <taxon>Perkinsida</taxon>
        <taxon>Perkinsidae</taxon>
        <taxon>Perkinsus</taxon>
    </lineage>
</organism>